<evidence type="ECO:0000313" key="2">
    <source>
        <dbReference type="EMBL" id="GFT52611.1"/>
    </source>
</evidence>
<keyword evidence="3" id="KW-1185">Reference proteome</keyword>
<sequence>MGGRVVAVFLASKPTVTPYAAETVRVIKDSIDYCRARALLFTVITSGSSRLGRGRDRTPPIHQGRPCQHQLPAPLPVQRRAMICRIQIQPHLTKESSSVYTESFGMADCDRLKQP</sequence>
<comment type="caution">
    <text evidence="2">The sequence shown here is derived from an EMBL/GenBank/DDBJ whole genome shotgun (WGS) entry which is preliminary data.</text>
</comment>
<dbReference type="EMBL" id="BMAW01112462">
    <property type="protein sequence ID" value="GFT52611.1"/>
    <property type="molecule type" value="Genomic_DNA"/>
</dbReference>
<evidence type="ECO:0000313" key="3">
    <source>
        <dbReference type="Proteomes" id="UP000887013"/>
    </source>
</evidence>
<evidence type="ECO:0000256" key="1">
    <source>
        <dbReference type="SAM" id="MobiDB-lite"/>
    </source>
</evidence>
<dbReference type="AlphaFoldDB" id="A0A8X6P7N3"/>
<accession>A0A8X6P7N3</accession>
<proteinExistence type="predicted"/>
<protein>
    <submittedName>
        <fullName evidence="2">Uncharacterized protein</fullName>
    </submittedName>
</protein>
<organism evidence="2 3">
    <name type="scientific">Nephila pilipes</name>
    <name type="common">Giant wood spider</name>
    <name type="synonym">Nephila maculata</name>
    <dbReference type="NCBI Taxonomy" id="299642"/>
    <lineage>
        <taxon>Eukaryota</taxon>
        <taxon>Metazoa</taxon>
        <taxon>Ecdysozoa</taxon>
        <taxon>Arthropoda</taxon>
        <taxon>Chelicerata</taxon>
        <taxon>Arachnida</taxon>
        <taxon>Araneae</taxon>
        <taxon>Araneomorphae</taxon>
        <taxon>Entelegynae</taxon>
        <taxon>Araneoidea</taxon>
        <taxon>Nephilidae</taxon>
        <taxon>Nephila</taxon>
    </lineage>
</organism>
<feature type="region of interest" description="Disordered" evidence="1">
    <location>
        <begin position="51"/>
        <end position="71"/>
    </location>
</feature>
<name>A0A8X6P7N3_NEPPI</name>
<reference evidence="2" key="1">
    <citation type="submission" date="2020-08" db="EMBL/GenBank/DDBJ databases">
        <title>Multicomponent nature underlies the extraordinary mechanical properties of spider dragline silk.</title>
        <authorList>
            <person name="Kono N."/>
            <person name="Nakamura H."/>
            <person name="Mori M."/>
            <person name="Yoshida Y."/>
            <person name="Ohtoshi R."/>
            <person name="Malay A.D."/>
            <person name="Moran D.A.P."/>
            <person name="Tomita M."/>
            <person name="Numata K."/>
            <person name="Arakawa K."/>
        </authorList>
    </citation>
    <scope>NUCLEOTIDE SEQUENCE</scope>
</reference>
<dbReference type="Proteomes" id="UP000887013">
    <property type="component" value="Unassembled WGS sequence"/>
</dbReference>
<gene>
    <name evidence="2" type="ORF">NPIL_268351</name>
</gene>